<comment type="caution">
    <text evidence="2">The sequence shown here is derived from an EMBL/GenBank/DDBJ whole genome shotgun (WGS) entry which is preliminary data.</text>
</comment>
<protein>
    <submittedName>
        <fullName evidence="2">Uncharacterized protein</fullName>
    </submittedName>
</protein>
<dbReference type="Proteomes" id="UP001209878">
    <property type="component" value="Unassembled WGS sequence"/>
</dbReference>
<reference evidence="2" key="1">
    <citation type="journal article" date="2023" name="Mol. Biol. Evol.">
        <title>Third-Generation Sequencing Reveals the Adaptive Role of the Epigenome in Three Deep-Sea Polychaetes.</title>
        <authorList>
            <person name="Perez M."/>
            <person name="Aroh O."/>
            <person name="Sun Y."/>
            <person name="Lan Y."/>
            <person name="Juniper S.K."/>
            <person name="Young C.R."/>
            <person name="Angers B."/>
            <person name="Qian P.Y."/>
        </authorList>
    </citation>
    <scope>NUCLEOTIDE SEQUENCE</scope>
    <source>
        <strain evidence="2">R07B-5</strain>
    </source>
</reference>
<gene>
    <name evidence="2" type="ORF">NP493_5194g00000</name>
</gene>
<keyword evidence="1" id="KW-0472">Membrane</keyword>
<dbReference type="AlphaFoldDB" id="A0AAD9IWJ2"/>
<evidence type="ECO:0000313" key="3">
    <source>
        <dbReference type="Proteomes" id="UP001209878"/>
    </source>
</evidence>
<feature type="transmembrane region" description="Helical" evidence="1">
    <location>
        <begin position="6"/>
        <end position="24"/>
    </location>
</feature>
<keyword evidence="1" id="KW-1133">Transmembrane helix</keyword>
<keyword evidence="1" id="KW-0812">Transmembrane</keyword>
<evidence type="ECO:0000256" key="1">
    <source>
        <dbReference type="SAM" id="Phobius"/>
    </source>
</evidence>
<dbReference type="EMBL" id="JAODUO010005181">
    <property type="protein sequence ID" value="KAK2141600.1"/>
    <property type="molecule type" value="Genomic_DNA"/>
</dbReference>
<proteinExistence type="predicted"/>
<name>A0AAD9IWJ2_RIDPI</name>
<accession>A0AAD9IWJ2</accession>
<sequence length="36" mass="4653">MYNVYFISISYIYLPYVMLLYRHYMSQRQTKFQFIM</sequence>
<organism evidence="2 3">
    <name type="scientific">Ridgeia piscesae</name>
    <name type="common">Tubeworm</name>
    <dbReference type="NCBI Taxonomy" id="27915"/>
    <lineage>
        <taxon>Eukaryota</taxon>
        <taxon>Metazoa</taxon>
        <taxon>Spiralia</taxon>
        <taxon>Lophotrochozoa</taxon>
        <taxon>Annelida</taxon>
        <taxon>Polychaeta</taxon>
        <taxon>Sedentaria</taxon>
        <taxon>Canalipalpata</taxon>
        <taxon>Sabellida</taxon>
        <taxon>Siboglinidae</taxon>
        <taxon>Ridgeia</taxon>
    </lineage>
</organism>
<evidence type="ECO:0000313" key="2">
    <source>
        <dbReference type="EMBL" id="KAK2141600.1"/>
    </source>
</evidence>
<keyword evidence="3" id="KW-1185">Reference proteome</keyword>